<sequence>MKKLQKAPSSKKVIWLMVDSMMAHAIDQGIENGDLPALSYLTKHGHYQREVVSPFPTMSVTIDSSILTGTYPDQHRVPGLIWYDETEKRVVNYGTGLGEIIRDGTNQFLKDAIIHLNQKHLNTQTPTLYEDLADRGITSASINGLIYRGKTDHTLSFPAWISAPTSLPRELPVKGPDFLTFGAFANPLEGKVSLPDGITRSFGFSDPFPLEVTRYLIKKNRLPDFSFVYFSDADHSVHKKGPSDLSGLKKFDKELQSLLDSFGSWEKALNEAVWILSGDSGQTGLKSEKKEAVVRLDQHLKQYNQLAPGQKATPETDLVLCVNERMAYVYTLNPSIRERELVDVLKGDSRIDLISWKENEDVHVLHAGQDKKLQFRPGGPWQDPYRQKWEIRGDIETLDLQEDPREKQLTYGEYPDPLSRLWGAHHSHPGRFLVVNVRPGYELAIPSSPTHLGGGGHGSLHQTDSLIPCIITGTDQRPEHWRLVDFKDFLIRVLTQKPESPETL</sequence>
<dbReference type="GO" id="GO:0016787">
    <property type="term" value="F:hydrolase activity"/>
    <property type="evidence" value="ECO:0007669"/>
    <property type="project" value="UniProtKB-ARBA"/>
</dbReference>
<dbReference type="Gene3D" id="3.40.720.10">
    <property type="entry name" value="Alkaline Phosphatase, subunit A"/>
    <property type="match status" value="1"/>
</dbReference>
<gene>
    <name evidence="1" type="ORF">CHM34_00025</name>
</gene>
<evidence type="ECO:0000313" key="1">
    <source>
        <dbReference type="EMBL" id="OYD09937.1"/>
    </source>
</evidence>
<dbReference type="InterPro" id="IPR002591">
    <property type="entry name" value="Phosphodiest/P_Trfase"/>
</dbReference>
<dbReference type="OrthoDB" id="2381338at2"/>
<organism evidence="1 2">
    <name type="scientific">Paludifilum halophilum</name>
    <dbReference type="NCBI Taxonomy" id="1642702"/>
    <lineage>
        <taxon>Bacteria</taxon>
        <taxon>Bacillati</taxon>
        <taxon>Bacillota</taxon>
        <taxon>Bacilli</taxon>
        <taxon>Bacillales</taxon>
        <taxon>Thermoactinomycetaceae</taxon>
        <taxon>Paludifilum</taxon>
    </lineage>
</organism>
<dbReference type="AlphaFoldDB" id="A0A235BDB9"/>
<reference evidence="1 2" key="1">
    <citation type="submission" date="2017-07" db="EMBL/GenBank/DDBJ databases">
        <title>The genome sequence of Paludifilum halophilum highlights mechanisms for microbial adaptation to high salt environemnts.</title>
        <authorList>
            <person name="Belbahri L."/>
        </authorList>
    </citation>
    <scope>NUCLEOTIDE SEQUENCE [LARGE SCALE GENOMIC DNA]</scope>
    <source>
        <strain evidence="1 2">DSM 102817</strain>
    </source>
</reference>
<name>A0A235BDB9_9BACL</name>
<dbReference type="InterPro" id="IPR017850">
    <property type="entry name" value="Alkaline_phosphatase_core_sf"/>
</dbReference>
<keyword evidence="2" id="KW-1185">Reference proteome</keyword>
<evidence type="ECO:0000313" key="2">
    <source>
        <dbReference type="Proteomes" id="UP000215459"/>
    </source>
</evidence>
<dbReference type="EMBL" id="NOWF01000001">
    <property type="protein sequence ID" value="OYD09937.1"/>
    <property type="molecule type" value="Genomic_DNA"/>
</dbReference>
<accession>A0A235BDB9</accession>
<dbReference type="PANTHER" id="PTHR10151">
    <property type="entry name" value="ECTONUCLEOTIDE PYROPHOSPHATASE/PHOSPHODIESTERASE"/>
    <property type="match status" value="1"/>
</dbReference>
<dbReference type="PANTHER" id="PTHR10151:SF120">
    <property type="entry name" value="BIS(5'-ADENOSYL)-TRIPHOSPHATASE"/>
    <property type="match status" value="1"/>
</dbReference>
<proteinExistence type="predicted"/>
<protein>
    <submittedName>
        <fullName evidence="1">Phosphodiesterase</fullName>
    </submittedName>
</protein>
<comment type="caution">
    <text evidence="1">The sequence shown here is derived from an EMBL/GenBank/DDBJ whole genome shotgun (WGS) entry which is preliminary data.</text>
</comment>
<dbReference type="SUPFAM" id="SSF53649">
    <property type="entry name" value="Alkaline phosphatase-like"/>
    <property type="match status" value="1"/>
</dbReference>
<dbReference type="Proteomes" id="UP000215459">
    <property type="component" value="Unassembled WGS sequence"/>
</dbReference>
<dbReference type="Pfam" id="PF01663">
    <property type="entry name" value="Phosphodiest"/>
    <property type="match status" value="1"/>
</dbReference>